<dbReference type="EMBL" id="PVTQ01000002">
    <property type="protein sequence ID" value="PRY92214.1"/>
    <property type="molecule type" value="Genomic_DNA"/>
</dbReference>
<reference evidence="1 2" key="1">
    <citation type="submission" date="2018-03" db="EMBL/GenBank/DDBJ databases">
        <title>Genomic Encyclopedia of Archaeal and Bacterial Type Strains, Phase II (KMG-II): from individual species to whole genera.</title>
        <authorList>
            <person name="Goeker M."/>
        </authorList>
    </citation>
    <scope>NUCLEOTIDE SEQUENCE [LARGE SCALE GENOMIC DNA]</scope>
    <source>
        <strain evidence="1 2">DSM 100212</strain>
    </source>
</reference>
<dbReference type="CDD" id="cd07067">
    <property type="entry name" value="HP_PGM_like"/>
    <property type="match status" value="1"/>
</dbReference>
<keyword evidence="2" id="KW-1185">Reference proteome</keyword>
<name>A0A2T0X043_9RHOB</name>
<dbReference type="OrthoDB" id="9810154at2"/>
<dbReference type="Proteomes" id="UP000238392">
    <property type="component" value="Unassembled WGS sequence"/>
</dbReference>
<proteinExistence type="predicted"/>
<evidence type="ECO:0000313" key="2">
    <source>
        <dbReference type="Proteomes" id="UP000238392"/>
    </source>
</evidence>
<dbReference type="Gene3D" id="3.40.50.1240">
    <property type="entry name" value="Phosphoglycerate mutase-like"/>
    <property type="match status" value="1"/>
</dbReference>
<gene>
    <name evidence="1" type="ORF">CLV74_102128</name>
</gene>
<dbReference type="SMART" id="SM00855">
    <property type="entry name" value="PGAM"/>
    <property type="match status" value="1"/>
</dbReference>
<organism evidence="1 2">
    <name type="scientific">Donghicola tyrosinivorans</name>
    <dbReference type="NCBI Taxonomy" id="1652492"/>
    <lineage>
        <taxon>Bacteria</taxon>
        <taxon>Pseudomonadati</taxon>
        <taxon>Pseudomonadota</taxon>
        <taxon>Alphaproteobacteria</taxon>
        <taxon>Rhodobacterales</taxon>
        <taxon>Roseobacteraceae</taxon>
        <taxon>Donghicola</taxon>
    </lineage>
</organism>
<sequence>MTLRLILMRHAKSAWDDPLMEDHDRVLNARGQRSAQAMGDWLRDKDCLPGQVLCSSATRTRETLDQLKLPEAETDYLRRLYLAGSDVMMEVLQSAEAQTVLMLGHNPGIAEFAARLLAHAPDHPQFRRYPTCATLVADFPQNDWGAVRFHTAHPVDFIVPRELTD</sequence>
<dbReference type="InterPro" id="IPR029033">
    <property type="entry name" value="His_PPase_superfam"/>
</dbReference>
<dbReference type="Pfam" id="PF00300">
    <property type="entry name" value="His_Phos_1"/>
    <property type="match status" value="1"/>
</dbReference>
<dbReference type="PANTHER" id="PTHR47623">
    <property type="entry name" value="OS09G0287300 PROTEIN"/>
    <property type="match status" value="1"/>
</dbReference>
<protein>
    <submittedName>
        <fullName evidence="1">Phosphohistidine phosphatase</fullName>
    </submittedName>
</protein>
<dbReference type="AlphaFoldDB" id="A0A2T0X043"/>
<accession>A0A2T0X043</accession>
<dbReference type="SUPFAM" id="SSF53254">
    <property type="entry name" value="Phosphoglycerate mutase-like"/>
    <property type="match status" value="1"/>
</dbReference>
<dbReference type="PANTHER" id="PTHR47623:SF1">
    <property type="entry name" value="OS09G0287300 PROTEIN"/>
    <property type="match status" value="1"/>
</dbReference>
<dbReference type="InterPro" id="IPR013078">
    <property type="entry name" value="His_Pase_superF_clade-1"/>
</dbReference>
<comment type="caution">
    <text evidence="1">The sequence shown here is derived from an EMBL/GenBank/DDBJ whole genome shotgun (WGS) entry which is preliminary data.</text>
</comment>
<dbReference type="RefSeq" id="WP_106262745.1">
    <property type="nucleotide sequence ID" value="NZ_PVTQ01000002.1"/>
</dbReference>
<evidence type="ECO:0000313" key="1">
    <source>
        <dbReference type="EMBL" id="PRY92214.1"/>
    </source>
</evidence>